<dbReference type="AlphaFoldDB" id="A0A9P5AYJ0"/>
<dbReference type="GO" id="GO:0046872">
    <property type="term" value="F:metal ion binding"/>
    <property type="evidence" value="ECO:0007669"/>
    <property type="project" value="UniProtKB-KW"/>
</dbReference>
<keyword evidence="12" id="KW-0624">Polysaccharide degradation</keyword>
<feature type="region of interest" description="Disordered" evidence="16">
    <location>
        <begin position="382"/>
        <end position="418"/>
    </location>
</feature>
<evidence type="ECO:0000313" key="19">
    <source>
        <dbReference type="EMBL" id="KAF4475717.1"/>
    </source>
</evidence>
<keyword evidence="11" id="KW-0119">Carbohydrate metabolism</keyword>
<accession>A0A9P5AYJ0</accession>
<keyword evidence="8" id="KW-0186">Copper</keyword>
<evidence type="ECO:0000256" key="8">
    <source>
        <dbReference type="ARBA" id="ARBA00023008"/>
    </source>
</evidence>
<dbReference type="Pfam" id="PF03443">
    <property type="entry name" value="AA9"/>
    <property type="match status" value="1"/>
</dbReference>
<keyword evidence="9" id="KW-0503">Monooxygenase</keyword>
<keyword evidence="6" id="KW-0136">Cellulose degradation</keyword>
<reference evidence="19" key="1">
    <citation type="submission" date="2020-01" db="EMBL/GenBank/DDBJ databases">
        <title>Identification and distribution of gene clusters putatively required for synthesis of sphingolipid metabolism inhibitors in phylogenetically diverse species of the filamentous fungus Fusarium.</title>
        <authorList>
            <person name="Kim H.-S."/>
            <person name="Busman M."/>
            <person name="Brown D.W."/>
            <person name="Divon H."/>
            <person name="Uhlig S."/>
            <person name="Proctor R.H."/>
        </authorList>
    </citation>
    <scope>NUCLEOTIDE SEQUENCE</scope>
    <source>
        <strain evidence="19">NRRL 31653</strain>
    </source>
</reference>
<dbReference type="GO" id="GO:0004497">
    <property type="term" value="F:monooxygenase activity"/>
    <property type="evidence" value="ECO:0007669"/>
    <property type="project" value="UniProtKB-KW"/>
</dbReference>
<evidence type="ECO:0000256" key="1">
    <source>
        <dbReference type="ARBA" id="ARBA00001973"/>
    </source>
</evidence>
<dbReference type="InterPro" id="IPR036374">
    <property type="entry name" value="OxRdtase_Mopterin-bd_sf"/>
</dbReference>
<dbReference type="PRINTS" id="PR00407">
    <property type="entry name" value="EUMOPTERIN"/>
</dbReference>
<dbReference type="InterPro" id="IPR049892">
    <property type="entry name" value="AA9"/>
</dbReference>
<comment type="similarity">
    <text evidence="13">Belongs to the polysaccharide monooxygenase AA9 family.</text>
</comment>
<feature type="compositionally biased region" description="Low complexity" evidence="16">
    <location>
        <begin position="275"/>
        <end position="292"/>
    </location>
</feature>
<keyword evidence="20" id="KW-1185">Reference proteome</keyword>
<dbReference type="InterPro" id="IPR005103">
    <property type="entry name" value="AA9_LPMO"/>
</dbReference>
<evidence type="ECO:0000256" key="11">
    <source>
        <dbReference type="ARBA" id="ARBA00023277"/>
    </source>
</evidence>
<feature type="region of interest" description="Disordered" evidence="16">
    <location>
        <begin position="262"/>
        <end position="334"/>
    </location>
</feature>
<evidence type="ECO:0000256" key="12">
    <source>
        <dbReference type="ARBA" id="ARBA00023326"/>
    </source>
</evidence>
<evidence type="ECO:0000256" key="5">
    <source>
        <dbReference type="ARBA" id="ARBA00022729"/>
    </source>
</evidence>
<comment type="subcellular location">
    <subcellularLocation>
        <location evidence="2">Secreted</location>
    </subcellularLocation>
</comment>
<comment type="caution">
    <text evidence="19">The sequence shown here is derived from an EMBL/GenBank/DDBJ whole genome shotgun (WGS) entry which is preliminary data.</text>
</comment>
<dbReference type="GO" id="GO:0030245">
    <property type="term" value="P:cellulose catabolic process"/>
    <property type="evidence" value="ECO:0007669"/>
    <property type="project" value="UniProtKB-KW"/>
</dbReference>
<evidence type="ECO:0000256" key="6">
    <source>
        <dbReference type="ARBA" id="ARBA00023001"/>
    </source>
</evidence>
<evidence type="ECO:0000256" key="3">
    <source>
        <dbReference type="ARBA" id="ARBA00022525"/>
    </source>
</evidence>
<sequence length="596" mass="65358">MPPLKTSLLAFATSAVHVAAHGHVDWLVTNGIAFRGYSAPEMSWSPNHPPVVGWTNGATDNGYVEPNSFADPDIICHRAARPGKGHVSIAAGDKITLQWNTWPDSHHGPVIDYLARCPGDCETVDKNDLEFFKIGQEGLIDMSIQNGKWASDVLVATGFSWTLQIPESLVAGNYVLRHEIIALHGSGQINGAQNYPQCFNLKVTGGGDLAPEGVKGTQLYKANDPGILFNLYTTPLSYKIPGPTLVPGLPSTVSQRIVAATATSSATVPGQTQASTSSKSSSYTSKGGSVSTNTAVGGDTTLKTSTTSKSSSSSTTKDTPQPTEDDDIICGPATGGLPKYSQCGDYEYREEVAREKQKYLAFQKRAKSGELINFRDLIKNQKKLHSDKDKHHDAYAKNKENEEKKQETTSSEKPKLSDKYTPAEIALLRALEYEGLYSTPQREQRREKFTPDNWLPRSSDLIRLTGKHSLNAEAPLTRLYEAGLITPNELHYVRNHGPVPRILWEFHELEITYDGKAQTLSMDELKGFDTINRSLKINNWKGNTGHVNEDITKESLFGQSENSTVFLCVPPAMIQKAAIPAVKDWGYVEDETVFGF</sequence>
<dbReference type="SUPFAM" id="SSF56524">
    <property type="entry name" value="Oxidoreductase molybdopterin-binding domain"/>
    <property type="match status" value="1"/>
</dbReference>
<protein>
    <recommendedName>
        <fullName evidence="15">lytic cellulose monooxygenase (C4-dehydrogenating)</fullName>
        <ecNumber evidence="15">1.14.99.56</ecNumber>
    </recommendedName>
</protein>
<keyword evidence="3" id="KW-0964">Secreted</keyword>
<evidence type="ECO:0000256" key="10">
    <source>
        <dbReference type="ARBA" id="ARBA00023157"/>
    </source>
</evidence>
<evidence type="ECO:0000256" key="9">
    <source>
        <dbReference type="ARBA" id="ARBA00023033"/>
    </source>
</evidence>
<keyword evidence="5 17" id="KW-0732">Signal</keyword>
<evidence type="ECO:0000256" key="7">
    <source>
        <dbReference type="ARBA" id="ARBA00023002"/>
    </source>
</evidence>
<dbReference type="Gene3D" id="3.90.420.10">
    <property type="entry name" value="Oxidoreductase, molybdopterin-binding domain"/>
    <property type="match status" value="1"/>
</dbReference>
<evidence type="ECO:0000256" key="13">
    <source>
        <dbReference type="ARBA" id="ARBA00044502"/>
    </source>
</evidence>
<dbReference type="PANTHER" id="PTHR33353">
    <property type="entry name" value="PUTATIVE (AFU_ORTHOLOGUE AFUA_1G12560)-RELATED"/>
    <property type="match status" value="1"/>
</dbReference>
<feature type="domain" description="Auxiliary Activity family 9 catalytic" evidence="18">
    <location>
        <begin position="21"/>
        <end position="234"/>
    </location>
</feature>
<keyword evidence="4" id="KW-0479">Metal-binding</keyword>
<feature type="signal peptide" evidence="17">
    <location>
        <begin position="1"/>
        <end position="20"/>
    </location>
</feature>
<gene>
    <name evidence="19" type="ORF">FAGAP_12704</name>
</gene>
<dbReference type="GO" id="GO:0005576">
    <property type="term" value="C:extracellular region"/>
    <property type="evidence" value="ECO:0007669"/>
    <property type="project" value="UniProtKB-SubCell"/>
</dbReference>
<evidence type="ECO:0000256" key="4">
    <source>
        <dbReference type="ARBA" id="ARBA00022723"/>
    </source>
</evidence>
<dbReference type="EMBL" id="LUFC02001410">
    <property type="protein sequence ID" value="KAF4475717.1"/>
    <property type="molecule type" value="Genomic_DNA"/>
</dbReference>
<evidence type="ECO:0000256" key="15">
    <source>
        <dbReference type="ARBA" id="ARBA00047174"/>
    </source>
</evidence>
<feature type="chain" id="PRO_5040114200" description="lytic cellulose monooxygenase (C4-dehydrogenating)" evidence="17">
    <location>
        <begin position="21"/>
        <end position="596"/>
    </location>
</feature>
<dbReference type="Gene3D" id="2.70.50.70">
    <property type="match status" value="1"/>
</dbReference>
<evidence type="ECO:0000256" key="14">
    <source>
        <dbReference type="ARBA" id="ARBA00045077"/>
    </source>
</evidence>
<comment type="cofactor">
    <cofactor evidence="1">
        <name>Cu(2+)</name>
        <dbReference type="ChEBI" id="CHEBI:29036"/>
    </cofactor>
</comment>
<keyword evidence="10" id="KW-1015">Disulfide bond</keyword>
<evidence type="ECO:0000256" key="17">
    <source>
        <dbReference type="SAM" id="SignalP"/>
    </source>
</evidence>
<keyword evidence="7" id="KW-0560">Oxidoreductase</keyword>
<dbReference type="Proteomes" id="UP000737391">
    <property type="component" value="Unassembled WGS sequence"/>
</dbReference>
<dbReference type="InterPro" id="IPR008335">
    <property type="entry name" value="Mopterin_OxRdtase_euk"/>
</dbReference>
<dbReference type="EC" id="1.14.99.56" evidence="15"/>
<dbReference type="PANTHER" id="PTHR33353:SF36">
    <property type="entry name" value="ENDO-BETA-1,4-GLUCANASE D"/>
    <property type="match status" value="1"/>
</dbReference>
<dbReference type="OrthoDB" id="4849160at2759"/>
<feature type="compositionally biased region" description="Low complexity" evidence="16">
    <location>
        <begin position="300"/>
        <end position="317"/>
    </location>
</feature>
<evidence type="ECO:0000256" key="16">
    <source>
        <dbReference type="SAM" id="MobiDB-lite"/>
    </source>
</evidence>
<evidence type="ECO:0000256" key="2">
    <source>
        <dbReference type="ARBA" id="ARBA00004613"/>
    </source>
</evidence>
<comment type="catalytic activity">
    <reaction evidence="14">
        <text>[(1-&gt;4)-beta-D-glucosyl]n+m + reduced acceptor + O2 = 4-dehydro-beta-D-glucosyl-[(1-&gt;4)-beta-D-glucosyl]n-1 + [(1-&gt;4)-beta-D-glucosyl]m + acceptor + H2O.</text>
        <dbReference type="EC" id="1.14.99.56"/>
    </reaction>
</comment>
<evidence type="ECO:0000313" key="20">
    <source>
        <dbReference type="Proteomes" id="UP000737391"/>
    </source>
</evidence>
<evidence type="ECO:0000259" key="18">
    <source>
        <dbReference type="Pfam" id="PF03443"/>
    </source>
</evidence>
<dbReference type="CDD" id="cd21175">
    <property type="entry name" value="LPMO_AA9"/>
    <property type="match status" value="1"/>
</dbReference>
<organism evidence="19 20">
    <name type="scientific">Fusarium agapanthi</name>
    <dbReference type="NCBI Taxonomy" id="1803897"/>
    <lineage>
        <taxon>Eukaryota</taxon>
        <taxon>Fungi</taxon>
        <taxon>Dikarya</taxon>
        <taxon>Ascomycota</taxon>
        <taxon>Pezizomycotina</taxon>
        <taxon>Sordariomycetes</taxon>
        <taxon>Hypocreomycetidae</taxon>
        <taxon>Hypocreales</taxon>
        <taxon>Nectriaceae</taxon>
        <taxon>Fusarium</taxon>
        <taxon>Fusarium fujikuroi species complex</taxon>
    </lineage>
</organism>
<proteinExistence type="inferred from homology"/>
<name>A0A9P5AYJ0_9HYPO</name>